<dbReference type="PANTHER" id="PTHR40446">
    <property type="entry name" value="N-ACETYLGLUCOSAMINE-1-PHOSPHODIESTER ALPHA-N-ACETYLGLUCOSAMINIDASE"/>
    <property type="match status" value="1"/>
</dbReference>
<sequence>MAGSTLAAECVARGWGSRQRPVAVLAASLALLSWLRSAHGGSDGGSSLNDDLLLPYPPSYHGPRHHHRYVRDCQAVVHGNVTHETWPSNTSTELPVTTTRGFVSYFPPEGETQREVYGHFTFVNNPLRTFSVLEPGGLGGCNSSLRSTVIETARRGKCLVAQNGGYFDMITGKCLGNVVSDGRLVRNARGIQNAQFGIRKDGTMVFGYLSEEDVLDQVNPFVQLVSGVVWLLRDGEVYVDQSKTAECDKTQATGTFDKFINVISARTAVGHDRLGRLILVHMDGQTDVRGLNLWEMANFLKQQGVVNAINLDGGGSATLVLNGTLASYPSDHCKSDAMWRCPRSVSTVMCIHEPACEPPDCSGHGRCVLGECQCTGDFWRGPDCSVLDCGPSNCSQHGICTESGCLCDAGWIGSNCSEACASGSYGDGCTQKCLCQNGGACDPVHGSCTCPAGYQGAICQQECPIGWYGPNCQQLCDCEYGCPCDQETGSCNITYEDSLQDRLSRAGRCLASHMVQAGSDEKSLLTERTWICFTSVLGLLLLISVVGNLRLVLRRRAAESCESGDYMYHPLKEMNGEASHTCPCASWEQCQAEDTQDQSQPETKHSFNVTGEERLEIFSPAVVLAFSTEDLPRASSSWNEKLVTCAEQQQEGEQGGIHRTCD</sequence>
<dbReference type="PROSITE" id="PS00022">
    <property type="entry name" value="EGF_1"/>
    <property type="match status" value="2"/>
</dbReference>
<dbReference type="InterPro" id="IPR018711">
    <property type="entry name" value="NAGPA"/>
</dbReference>
<dbReference type="OrthoDB" id="192253at2759"/>
<dbReference type="Proteomes" id="UP000765507">
    <property type="component" value="Unassembled WGS sequence"/>
</dbReference>
<proteinExistence type="predicted"/>
<keyword evidence="10" id="KW-1185">Reference proteome</keyword>
<evidence type="ECO:0000256" key="6">
    <source>
        <dbReference type="SAM" id="Phobius"/>
    </source>
</evidence>
<evidence type="ECO:0000256" key="3">
    <source>
        <dbReference type="ARBA" id="ARBA00022737"/>
    </source>
</evidence>
<dbReference type="Gene3D" id="2.170.300.10">
    <property type="entry name" value="Tie2 ligand-binding domain superfamily"/>
    <property type="match status" value="1"/>
</dbReference>
<organism evidence="9 10">
    <name type="scientific">Chelydra serpentina</name>
    <name type="common">Snapping turtle</name>
    <name type="synonym">Testudo serpentina</name>
    <dbReference type="NCBI Taxonomy" id="8475"/>
    <lineage>
        <taxon>Eukaryota</taxon>
        <taxon>Metazoa</taxon>
        <taxon>Chordata</taxon>
        <taxon>Craniata</taxon>
        <taxon>Vertebrata</taxon>
        <taxon>Euteleostomi</taxon>
        <taxon>Archelosauria</taxon>
        <taxon>Testudinata</taxon>
        <taxon>Testudines</taxon>
        <taxon>Cryptodira</taxon>
        <taxon>Durocryptodira</taxon>
        <taxon>Americhelydia</taxon>
        <taxon>Chelydroidea</taxon>
        <taxon>Chelydridae</taxon>
        <taxon>Chelydra</taxon>
    </lineage>
</organism>
<keyword evidence="1 5" id="KW-0245">EGF-like domain</keyword>
<evidence type="ECO:0000313" key="10">
    <source>
        <dbReference type="Proteomes" id="UP000765507"/>
    </source>
</evidence>
<dbReference type="FunFam" id="2.170.300.10:FF:000041">
    <property type="entry name" value="Tyrosine protein kinase receptor tie-1, putative"/>
    <property type="match status" value="1"/>
</dbReference>
<evidence type="ECO:0000256" key="1">
    <source>
        <dbReference type="ARBA" id="ARBA00022536"/>
    </source>
</evidence>
<dbReference type="InterPro" id="IPR000742">
    <property type="entry name" value="EGF"/>
</dbReference>
<protein>
    <submittedName>
        <fullName evidence="9">N-acetylglucosamine-1-phosphodiester alpha-N-acetylglucosaminidase</fullName>
    </submittedName>
</protein>
<keyword evidence="2 7" id="KW-0732">Signal</keyword>
<feature type="chain" id="PRO_5035786762" evidence="7">
    <location>
        <begin position="41"/>
        <end position="662"/>
    </location>
</feature>
<dbReference type="AlphaFoldDB" id="A0A8T1T8G0"/>
<dbReference type="SMART" id="SM00181">
    <property type="entry name" value="EGF"/>
    <property type="match status" value="3"/>
</dbReference>
<dbReference type="GO" id="GO:0033299">
    <property type="term" value="P:secretion of lysosomal enzymes"/>
    <property type="evidence" value="ECO:0007669"/>
    <property type="project" value="TreeGrafter"/>
</dbReference>
<feature type="signal peptide" evidence="7">
    <location>
        <begin position="1"/>
        <end position="40"/>
    </location>
</feature>
<gene>
    <name evidence="9" type="primary">NAGPA</name>
    <name evidence="9" type="ORF">G0U57_009168</name>
</gene>
<comment type="caution">
    <text evidence="9">The sequence shown here is derived from an EMBL/GenBank/DDBJ whole genome shotgun (WGS) entry which is preliminary data.</text>
</comment>
<dbReference type="PANTHER" id="PTHR40446:SF2">
    <property type="entry name" value="N-ACETYLGLUCOSAMINE-1-PHOSPHODIESTER ALPHA-N-ACETYLGLUCOSAMINIDASE"/>
    <property type="match status" value="1"/>
</dbReference>
<evidence type="ECO:0000259" key="8">
    <source>
        <dbReference type="PROSITE" id="PS50026"/>
    </source>
</evidence>
<dbReference type="Pfam" id="PF09992">
    <property type="entry name" value="NAGPA"/>
    <property type="match status" value="1"/>
</dbReference>
<name>A0A8T1T8G0_CHESE</name>
<evidence type="ECO:0000313" key="9">
    <source>
        <dbReference type="EMBL" id="KAG6937581.1"/>
    </source>
</evidence>
<comment type="caution">
    <text evidence="5">Lacks conserved residue(s) required for the propagation of feature annotation.</text>
</comment>
<dbReference type="PROSITE" id="PS50026">
    <property type="entry name" value="EGF_3"/>
    <property type="match status" value="1"/>
</dbReference>
<evidence type="ECO:0000256" key="2">
    <source>
        <dbReference type="ARBA" id="ARBA00022729"/>
    </source>
</evidence>
<keyword evidence="4 5" id="KW-1015">Disulfide bond</keyword>
<dbReference type="EMBL" id="JAHGAV010000023">
    <property type="protein sequence ID" value="KAG6937581.1"/>
    <property type="molecule type" value="Genomic_DNA"/>
</dbReference>
<dbReference type="Pfam" id="PF23106">
    <property type="entry name" value="EGF_Teneurin"/>
    <property type="match status" value="1"/>
</dbReference>
<feature type="domain" description="EGF-like" evidence="8">
    <location>
        <begin position="425"/>
        <end position="460"/>
    </location>
</feature>
<reference evidence="9 10" key="1">
    <citation type="journal article" date="2020" name="G3 (Bethesda)">
        <title>Draft Genome of the Common Snapping Turtle, Chelydra serpentina, a Model for Phenotypic Plasticity in Reptiles.</title>
        <authorList>
            <person name="Das D."/>
            <person name="Singh S.K."/>
            <person name="Bierstedt J."/>
            <person name="Erickson A."/>
            <person name="Galli G.L.J."/>
            <person name="Crossley D.A. 2nd"/>
            <person name="Rhen T."/>
        </authorList>
    </citation>
    <scope>NUCLEOTIDE SEQUENCE [LARGE SCALE GENOMIC DNA]</scope>
    <source>
        <strain evidence="9">KW</strain>
    </source>
</reference>
<keyword evidence="3" id="KW-0677">Repeat</keyword>
<evidence type="ECO:0000256" key="5">
    <source>
        <dbReference type="PROSITE-ProRule" id="PRU00076"/>
    </source>
</evidence>
<evidence type="ECO:0000256" key="4">
    <source>
        <dbReference type="ARBA" id="ARBA00023157"/>
    </source>
</evidence>
<feature type="disulfide bond" evidence="5">
    <location>
        <begin position="450"/>
        <end position="459"/>
    </location>
</feature>
<keyword evidence="6" id="KW-0472">Membrane</keyword>
<feature type="transmembrane region" description="Helical" evidence="6">
    <location>
        <begin position="528"/>
        <end position="549"/>
    </location>
</feature>
<keyword evidence="6" id="KW-0812">Transmembrane</keyword>
<accession>A0A8T1T8G0</accession>
<evidence type="ECO:0000256" key="7">
    <source>
        <dbReference type="SAM" id="SignalP"/>
    </source>
</evidence>
<keyword evidence="6" id="KW-1133">Transmembrane helix</keyword>
<dbReference type="Gene3D" id="2.10.25.10">
    <property type="entry name" value="Laminin"/>
    <property type="match status" value="1"/>
</dbReference>